<accession>A0A848IW51</accession>
<sequence length="164" mass="20034">MEYINDPLYQRLNNFIIDDPDAEFSFTDKLCRENNWDFEFGYNAVEEYKKFIYLICVTDDGLTPSQQIDQVWHLHLLYTRSYWEEMCDEIIGRKIHHGPTKGGGEEKSKYGNLYERTIQRYIEVFGKKPNQEFWPSKEQRFKSNKQRWIDVSEYWVIKKIRFFK</sequence>
<keyword evidence="2" id="KW-1185">Reference proteome</keyword>
<reference evidence="1 2" key="1">
    <citation type="submission" date="2020-04" db="EMBL/GenBank/DDBJ databases">
        <title>Flammeovirgaceae bacterium KN852 isolated from deep sea.</title>
        <authorList>
            <person name="Zhang D.-C."/>
        </authorList>
    </citation>
    <scope>NUCLEOTIDE SEQUENCE [LARGE SCALE GENOMIC DNA]</scope>
    <source>
        <strain evidence="1 2">KN852</strain>
    </source>
</reference>
<evidence type="ECO:0000313" key="1">
    <source>
        <dbReference type="EMBL" id="NMM47505.1"/>
    </source>
</evidence>
<comment type="caution">
    <text evidence="1">The sequence shown here is derived from an EMBL/GenBank/DDBJ whole genome shotgun (WGS) entry which is preliminary data.</text>
</comment>
<gene>
    <name evidence="1" type="ORF">HH304_03775</name>
</gene>
<name>A0A848IW51_9BACT</name>
<dbReference type="EMBL" id="JABBNU010000002">
    <property type="protein sequence ID" value="NMM47505.1"/>
    <property type="molecule type" value="Genomic_DNA"/>
</dbReference>
<dbReference type="AlphaFoldDB" id="A0A848IW51"/>
<dbReference type="RefSeq" id="WP_169678127.1">
    <property type="nucleotide sequence ID" value="NZ_JABBNU010000002.1"/>
</dbReference>
<proteinExistence type="predicted"/>
<protein>
    <submittedName>
        <fullName evidence="1">Uncharacterized protein</fullName>
    </submittedName>
</protein>
<dbReference type="Proteomes" id="UP000559010">
    <property type="component" value="Unassembled WGS sequence"/>
</dbReference>
<evidence type="ECO:0000313" key="2">
    <source>
        <dbReference type="Proteomes" id="UP000559010"/>
    </source>
</evidence>
<organism evidence="1 2">
    <name type="scientific">Marinigracilibium pacificum</name>
    <dbReference type="NCBI Taxonomy" id="2729599"/>
    <lineage>
        <taxon>Bacteria</taxon>
        <taxon>Pseudomonadati</taxon>
        <taxon>Bacteroidota</taxon>
        <taxon>Cytophagia</taxon>
        <taxon>Cytophagales</taxon>
        <taxon>Flammeovirgaceae</taxon>
        <taxon>Marinigracilibium</taxon>
    </lineage>
</organism>